<protein>
    <submittedName>
        <fullName evidence="2">Uncharacterized protein</fullName>
    </submittedName>
</protein>
<dbReference type="EMBL" id="MK500356">
    <property type="protein sequence ID" value="QBK87529.1"/>
    <property type="molecule type" value="Genomic_DNA"/>
</dbReference>
<keyword evidence="1" id="KW-0812">Transmembrane</keyword>
<reference evidence="2" key="1">
    <citation type="journal article" date="2019" name="MBio">
        <title>Virus Genomes from Deep Sea Sediments Expand the Ocean Megavirome and Support Independent Origins of Viral Gigantism.</title>
        <authorList>
            <person name="Backstrom D."/>
            <person name="Yutin N."/>
            <person name="Jorgensen S.L."/>
            <person name="Dharamshi J."/>
            <person name="Homa F."/>
            <person name="Zaremba-Niedwiedzka K."/>
            <person name="Spang A."/>
            <person name="Wolf Y.I."/>
            <person name="Koonin E.V."/>
            <person name="Ettema T.J."/>
        </authorList>
    </citation>
    <scope>NUCLEOTIDE SEQUENCE</scope>
</reference>
<sequence length="433" mass="49753">MNVIDIDITQTLRDVLPIDSFLFNPSIAHVTGDIYIVSVRSYISDISKPFDKNPNLSDNPQHPWFSNWVGEHDGTYILPMIITEHAIQPITTSGWPLYLPMQDMRLFRFMKDGNKIVFILSYNVSYNGYQDMLIKAGDSCDDWCYLIGWSYLMVDINSLDFSYVPGEKPLCTNISNPLEKNWSIWRYDHNMLVYLVVSYVLTPIHMAFSFILNGIKDGDMTGGSTCRMITPRPGKNNNVLGELEQYYDNKLFISLSSPSYVTKVCTYQAVGHLKIEIDYLKSIVKKRSQLAKFVKKFMKNDDKKYYHHKYIYFMFIYHFKVQQADQQEVETGYGSIELTGSSTRVSASITHVTPAFMINVDEYDYFLNFPAGMVLNEKNTIVSYGNGDSSAHLLIIPNETLKDMLIPVSTLTAAKFEFIHAVKNEDDMIIFNM</sequence>
<keyword evidence="1" id="KW-1133">Transmembrane helix</keyword>
<name>A0A481YWP6_9VIRU</name>
<proteinExistence type="predicted"/>
<accession>A0A481YWP6</accession>
<evidence type="ECO:0000313" key="2">
    <source>
        <dbReference type="EMBL" id="QBK87529.1"/>
    </source>
</evidence>
<gene>
    <name evidence="2" type="ORF">LCMAC201_04400</name>
</gene>
<feature type="transmembrane region" description="Helical" evidence="1">
    <location>
        <begin position="192"/>
        <end position="212"/>
    </location>
</feature>
<keyword evidence="1" id="KW-0472">Membrane</keyword>
<organism evidence="2">
    <name type="scientific">Marseillevirus LCMAC201</name>
    <dbReference type="NCBI Taxonomy" id="2506605"/>
    <lineage>
        <taxon>Viruses</taxon>
        <taxon>Varidnaviria</taxon>
        <taxon>Bamfordvirae</taxon>
        <taxon>Nucleocytoviricota</taxon>
        <taxon>Megaviricetes</taxon>
        <taxon>Pimascovirales</taxon>
        <taxon>Pimascovirales incertae sedis</taxon>
        <taxon>Marseilleviridae</taxon>
    </lineage>
</organism>
<evidence type="ECO:0000256" key="1">
    <source>
        <dbReference type="SAM" id="Phobius"/>
    </source>
</evidence>